<keyword evidence="3" id="KW-0808">Transferase</keyword>
<proteinExistence type="inferred from homology"/>
<dbReference type="InterPro" id="IPR051419">
    <property type="entry name" value="Lys/N-term_MeTrsfase_sf"/>
</dbReference>
<keyword evidence="2 5" id="KW-0489">Methyltransferase</keyword>
<dbReference type="SUPFAM" id="SSF53335">
    <property type="entry name" value="S-adenosyl-L-methionine-dependent methyltransferases"/>
    <property type="match status" value="1"/>
</dbReference>
<gene>
    <name evidence="5" type="ORF">BZA70DRAFT_288161</name>
</gene>
<evidence type="ECO:0000256" key="1">
    <source>
        <dbReference type="ARBA" id="ARBA00008361"/>
    </source>
</evidence>
<keyword evidence="6" id="KW-1185">Reference proteome</keyword>
<evidence type="ECO:0000313" key="5">
    <source>
        <dbReference type="EMBL" id="KAK7206692.1"/>
    </source>
</evidence>
<dbReference type="RefSeq" id="XP_064769725.1">
    <property type="nucleotide sequence ID" value="XM_064914014.1"/>
</dbReference>
<evidence type="ECO:0000313" key="6">
    <source>
        <dbReference type="Proteomes" id="UP001498771"/>
    </source>
</evidence>
<evidence type="ECO:0000256" key="3">
    <source>
        <dbReference type="ARBA" id="ARBA00022679"/>
    </source>
</evidence>
<evidence type="ECO:0000256" key="2">
    <source>
        <dbReference type="ARBA" id="ARBA00022603"/>
    </source>
</evidence>
<name>A0ABR1FA18_9ASCO</name>
<dbReference type="Gene3D" id="3.40.50.150">
    <property type="entry name" value="Vaccinia Virus protein VP39"/>
    <property type="match status" value="1"/>
</dbReference>
<dbReference type="PANTHER" id="PTHR12176:SF80">
    <property type="entry name" value="EEF1A LYSINE METHYLTRANSFERASE 4"/>
    <property type="match status" value="1"/>
</dbReference>
<dbReference type="EMBL" id="JBBJBU010000002">
    <property type="protein sequence ID" value="KAK7206692.1"/>
    <property type="molecule type" value="Genomic_DNA"/>
</dbReference>
<sequence length="219" mass="25612">MADLKLSEVDKLQTKEYWDTRYQKDGEAKTFDWFKTFKDLEPFFRKHISWDNEGTGSSLKILMLGCGNSALFLQTLSKDLYDSGLKNITNVDYSDVCIAQMAELHKDQPEMTWHVMDVRDMKEFKDGEFDIAIDKGTLDAFLSYTGSIWTIPEDIKESALKYMDETNRVLKPTGRMLYISYRQPHFARLIIDRPYWKMETETLSDSSGSFDYFGYVLQK</sequence>
<dbReference type="CDD" id="cd02440">
    <property type="entry name" value="AdoMet_MTases"/>
    <property type="match status" value="1"/>
</dbReference>
<protein>
    <submittedName>
        <fullName evidence="5">S-adenosyl-L-methionine-dependent methyltransferase</fullName>
    </submittedName>
</protein>
<feature type="domain" description="Methyltransferase" evidence="4">
    <location>
        <begin position="57"/>
        <end position="182"/>
    </location>
</feature>
<reference evidence="5 6" key="1">
    <citation type="submission" date="2024-03" db="EMBL/GenBank/DDBJ databases">
        <title>Genome-scale model development and genomic sequencing of the oleaginous clade Lipomyces.</title>
        <authorList>
            <consortium name="Lawrence Berkeley National Laboratory"/>
            <person name="Czajka J.J."/>
            <person name="Han Y."/>
            <person name="Kim J."/>
            <person name="Mondo S.J."/>
            <person name="Hofstad B.A."/>
            <person name="Robles A."/>
            <person name="Haridas S."/>
            <person name="Riley R."/>
            <person name="LaButti K."/>
            <person name="Pangilinan J."/>
            <person name="Andreopoulos W."/>
            <person name="Lipzen A."/>
            <person name="Yan J."/>
            <person name="Wang M."/>
            <person name="Ng V."/>
            <person name="Grigoriev I.V."/>
            <person name="Spatafora J.W."/>
            <person name="Magnuson J.K."/>
            <person name="Baker S.E."/>
            <person name="Pomraning K.R."/>
        </authorList>
    </citation>
    <scope>NUCLEOTIDE SEQUENCE [LARGE SCALE GENOMIC DNA]</scope>
    <source>
        <strain evidence="5 6">Phaff 52-87</strain>
    </source>
</reference>
<accession>A0ABR1FA18</accession>
<organism evidence="5 6">
    <name type="scientific">Myxozyma melibiosi</name>
    <dbReference type="NCBI Taxonomy" id="54550"/>
    <lineage>
        <taxon>Eukaryota</taxon>
        <taxon>Fungi</taxon>
        <taxon>Dikarya</taxon>
        <taxon>Ascomycota</taxon>
        <taxon>Saccharomycotina</taxon>
        <taxon>Lipomycetes</taxon>
        <taxon>Lipomycetales</taxon>
        <taxon>Lipomycetaceae</taxon>
        <taxon>Myxozyma</taxon>
    </lineage>
</organism>
<dbReference type="GO" id="GO:0032259">
    <property type="term" value="P:methylation"/>
    <property type="evidence" value="ECO:0007669"/>
    <property type="project" value="UniProtKB-KW"/>
</dbReference>
<dbReference type="InterPro" id="IPR029063">
    <property type="entry name" value="SAM-dependent_MTases_sf"/>
</dbReference>
<evidence type="ECO:0000259" key="4">
    <source>
        <dbReference type="Pfam" id="PF13847"/>
    </source>
</evidence>
<dbReference type="GO" id="GO:0008168">
    <property type="term" value="F:methyltransferase activity"/>
    <property type="evidence" value="ECO:0007669"/>
    <property type="project" value="UniProtKB-KW"/>
</dbReference>
<dbReference type="InterPro" id="IPR025714">
    <property type="entry name" value="Methyltranfer_dom"/>
</dbReference>
<comment type="similarity">
    <text evidence="1">Belongs to the methyltransferase superfamily.</text>
</comment>
<dbReference type="GeneID" id="90039526"/>
<comment type="caution">
    <text evidence="5">The sequence shown here is derived from an EMBL/GenBank/DDBJ whole genome shotgun (WGS) entry which is preliminary data.</text>
</comment>
<dbReference type="Pfam" id="PF13847">
    <property type="entry name" value="Methyltransf_31"/>
    <property type="match status" value="1"/>
</dbReference>
<dbReference type="Proteomes" id="UP001498771">
    <property type="component" value="Unassembled WGS sequence"/>
</dbReference>
<dbReference type="PANTHER" id="PTHR12176">
    <property type="entry name" value="SAM-DEPENDENT METHYLTRANSFERASE SUPERFAMILY PROTEIN"/>
    <property type="match status" value="1"/>
</dbReference>